<evidence type="ECO:0000256" key="1">
    <source>
        <dbReference type="ARBA" id="ARBA00038101"/>
    </source>
</evidence>
<dbReference type="InterPro" id="IPR050767">
    <property type="entry name" value="Sel1_AlgK"/>
</dbReference>
<gene>
    <name evidence="2" type="ORF">MFLAVUS_005847</name>
</gene>
<proteinExistence type="inferred from homology"/>
<protein>
    <recommendedName>
        <fullName evidence="4">Sel1 repeat family protein</fullName>
    </recommendedName>
</protein>
<dbReference type="InterPro" id="IPR006597">
    <property type="entry name" value="Sel1-like"/>
</dbReference>
<sequence>MSENTNNIALAQRKSGEEYFETEKRAYIERHKRLLLVAPTTGYIRRSIDFFRMVYGVRYPTSSLEYFERELENENPFVVSEANYNIGLIHQFKKDYVSAIYRYRKAAVGNHVKACEKLGRLYYKGLGVRQDHVESIEWYRLAAAKGDVESLFRLGVIYNDGENVPQDYAESFILYAAAARRGHVVSSYNIGVMFENGQGVYRNLTKAFQYYEQAAEQNYFEAQFFSIK</sequence>
<dbReference type="PANTHER" id="PTHR11102">
    <property type="entry name" value="SEL-1-LIKE PROTEIN"/>
    <property type="match status" value="1"/>
</dbReference>
<dbReference type="InterPro" id="IPR011990">
    <property type="entry name" value="TPR-like_helical_dom_sf"/>
</dbReference>
<organism evidence="2 3">
    <name type="scientific">Mucor flavus</name>
    <dbReference type="NCBI Taxonomy" id="439312"/>
    <lineage>
        <taxon>Eukaryota</taxon>
        <taxon>Fungi</taxon>
        <taxon>Fungi incertae sedis</taxon>
        <taxon>Mucoromycota</taxon>
        <taxon>Mucoromycotina</taxon>
        <taxon>Mucoromycetes</taxon>
        <taxon>Mucorales</taxon>
        <taxon>Mucorineae</taxon>
        <taxon>Mucoraceae</taxon>
        <taxon>Mucor</taxon>
    </lineage>
</organism>
<comment type="similarity">
    <text evidence="1">Belongs to the sel-1 family.</text>
</comment>
<reference evidence="2 3" key="1">
    <citation type="submission" date="2024-04" db="EMBL/GenBank/DDBJ databases">
        <title>genome sequences of Mucor flavus KT1a and Helicostylum pulchrum KT1b strains isolated from the surface of a dry-aged beef.</title>
        <authorList>
            <person name="Toyotome T."/>
            <person name="Hosono M."/>
            <person name="Torimaru M."/>
            <person name="Fukuda K."/>
            <person name="Mikami N."/>
        </authorList>
    </citation>
    <scope>NUCLEOTIDE SEQUENCE [LARGE SCALE GENOMIC DNA]</scope>
    <source>
        <strain evidence="2 3">KT1a</strain>
    </source>
</reference>
<evidence type="ECO:0000313" key="2">
    <source>
        <dbReference type="EMBL" id="GAA5812395.1"/>
    </source>
</evidence>
<comment type="caution">
    <text evidence="2">The sequence shown here is derived from an EMBL/GenBank/DDBJ whole genome shotgun (WGS) entry which is preliminary data.</text>
</comment>
<keyword evidence="3" id="KW-1185">Reference proteome</keyword>
<dbReference type="PANTHER" id="PTHR11102:SF160">
    <property type="entry name" value="ERAD-ASSOCIATED E3 UBIQUITIN-PROTEIN LIGASE COMPONENT HRD3"/>
    <property type="match status" value="1"/>
</dbReference>
<dbReference type="SMART" id="SM00671">
    <property type="entry name" value="SEL1"/>
    <property type="match status" value="4"/>
</dbReference>
<dbReference type="Pfam" id="PF08238">
    <property type="entry name" value="Sel1"/>
    <property type="match status" value="4"/>
</dbReference>
<evidence type="ECO:0008006" key="4">
    <source>
        <dbReference type="Google" id="ProtNLM"/>
    </source>
</evidence>
<dbReference type="EMBL" id="BAABUK010000013">
    <property type="protein sequence ID" value="GAA5812395.1"/>
    <property type="molecule type" value="Genomic_DNA"/>
</dbReference>
<dbReference type="Proteomes" id="UP001473302">
    <property type="component" value="Unassembled WGS sequence"/>
</dbReference>
<accession>A0ABP9YZV7</accession>
<evidence type="ECO:0000313" key="3">
    <source>
        <dbReference type="Proteomes" id="UP001473302"/>
    </source>
</evidence>
<dbReference type="SUPFAM" id="SSF81901">
    <property type="entry name" value="HCP-like"/>
    <property type="match status" value="1"/>
</dbReference>
<dbReference type="Gene3D" id="1.25.40.10">
    <property type="entry name" value="Tetratricopeptide repeat domain"/>
    <property type="match status" value="1"/>
</dbReference>
<name>A0ABP9YZV7_9FUNG</name>